<keyword evidence="2" id="KW-1003">Cell membrane</keyword>
<dbReference type="AlphaFoldDB" id="A0A382Q8C5"/>
<keyword evidence="5 6" id="KW-0472">Membrane</keyword>
<evidence type="ECO:0000256" key="1">
    <source>
        <dbReference type="ARBA" id="ARBA00004651"/>
    </source>
</evidence>
<feature type="transmembrane region" description="Helical" evidence="6">
    <location>
        <begin position="102"/>
        <end position="122"/>
    </location>
</feature>
<name>A0A382Q8C5_9ZZZZ</name>
<dbReference type="PANTHER" id="PTHR30482:SF10">
    <property type="entry name" value="HIGH-AFFINITY BRANCHED-CHAIN AMINO ACID TRANSPORT PROTEIN BRAE"/>
    <property type="match status" value="1"/>
</dbReference>
<feature type="transmembrane region" description="Helical" evidence="6">
    <location>
        <begin position="137"/>
        <end position="164"/>
    </location>
</feature>
<dbReference type="InterPro" id="IPR043428">
    <property type="entry name" value="LivM-like"/>
</dbReference>
<evidence type="ECO:0000256" key="3">
    <source>
        <dbReference type="ARBA" id="ARBA00022692"/>
    </source>
</evidence>
<dbReference type="GO" id="GO:0015658">
    <property type="term" value="F:branched-chain amino acid transmembrane transporter activity"/>
    <property type="evidence" value="ECO:0007669"/>
    <property type="project" value="InterPro"/>
</dbReference>
<comment type="subcellular location">
    <subcellularLocation>
        <location evidence="1">Cell membrane</location>
        <topology evidence="1">Multi-pass membrane protein</topology>
    </subcellularLocation>
</comment>
<keyword evidence="4 6" id="KW-1133">Transmembrane helix</keyword>
<evidence type="ECO:0000256" key="5">
    <source>
        <dbReference type="ARBA" id="ARBA00023136"/>
    </source>
</evidence>
<protein>
    <recommendedName>
        <fullName evidence="8">Branched-chain amino acid ABC transporter permease</fullName>
    </recommendedName>
</protein>
<sequence>RLEGFFLALATLAFAQLFSVVLLQGGEVTGGPQGLSGYPTPDLFGIKLEGRAYTVVISIVFLSTLAILLLIDRSWFGRACRAVRDNSATAAAMGVNVFRIKVAAFTLTSTLAGVAGVSYAFVDNYLSPIVFGLEPMFLLLFMIIIGGTGRHVGAIIGAILLFLAPEVLEEWVGRHYLLFFGILVVGTILFQPNGLIGMWETLWNRRNRRVIPR</sequence>
<feature type="transmembrane region" description="Helical" evidence="6">
    <location>
        <begin position="176"/>
        <end position="199"/>
    </location>
</feature>
<evidence type="ECO:0000256" key="6">
    <source>
        <dbReference type="SAM" id="Phobius"/>
    </source>
</evidence>
<feature type="non-terminal residue" evidence="7">
    <location>
        <position position="1"/>
    </location>
</feature>
<evidence type="ECO:0000256" key="2">
    <source>
        <dbReference type="ARBA" id="ARBA00022475"/>
    </source>
</evidence>
<accession>A0A382Q8C5</accession>
<dbReference type="PANTHER" id="PTHR30482">
    <property type="entry name" value="HIGH-AFFINITY BRANCHED-CHAIN AMINO ACID TRANSPORT SYSTEM PERMEASE"/>
    <property type="match status" value="1"/>
</dbReference>
<proteinExistence type="predicted"/>
<reference evidence="7" key="1">
    <citation type="submission" date="2018-05" db="EMBL/GenBank/DDBJ databases">
        <authorList>
            <person name="Lanie J.A."/>
            <person name="Ng W.-L."/>
            <person name="Kazmierczak K.M."/>
            <person name="Andrzejewski T.M."/>
            <person name="Davidsen T.M."/>
            <person name="Wayne K.J."/>
            <person name="Tettelin H."/>
            <person name="Glass J.I."/>
            <person name="Rusch D."/>
            <person name="Podicherti R."/>
            <person name="Tsui H.-C.T."/>
            <person name="Winkler M.E."/>
        </authorList>
    </citation>
    <scope>NUCLEOTIDE SEQUENCE</scope>
</reference>
<keyword evidence="3 6" id="KW-0812">Transmembrane</keyword>
<evidence type="ECO:0000256" key="4">
    <source>
        <dbReference type="ARBA" id="ARBA00022989"/>
    </source>
</evidence>
<feature type="transmembrane region" description="Helical" evidence="6">
    <location>
        <begin position="52"/>
        <end position="71"/>
    </location>
</feature>
<dbReference type="InterPro" id="IPR001851">
    <property type="entry name" value="ABC_transp_permease"/>
</dbReference>
<organism evidence="7">
    <name type="scientific">marine metagenome</name>
    <dbReference type="NCBI Taxonomy" id="408172"/>
    <lineage>
        <taxon>unclassified sequences</taxon>
        <taxon>metagenomes</taxon>
        <taxon>ecological metagenomes</taxon>
    </lineage>
</organism>
<evidence type="ECO:0008006" key="8">
    <source>
        <dbReference type="Google" id="ProtNLM"/>
    </source>
</evidence>
<dbReference type="CDD" id="cd06581">
    <property type="entry name" value="TM_PBP1_LivM_like"/>
    <property type="match status" value="1"/>
</dbReference>
<gene>
    <name evidence="7" type="ORF">METZ01_LOCUS334693</name>
</gene>
<dbReference type="EMBL" id="UINC01112707">
    <property type="protein sequence ID" value="SVC81839.1"/>
    <property type="molecule type" value="Genomic_DNA"/>
</dbReference>
<evidence type="ECO:0000313" key="7">
    <source>
        <dbReference type="EMBL" id="SVC81839.1"/>
    </source>
</evidence>
<dbReference type="Pfam" id="PF02653">
    <property type="entry name" value="BPD_transp_2"/>
    <property type="match status" value="1"/>
</dbReference>
<dbReference type="GO" id="GO:0005886">
    <property type="term" value="C:plasma membrane"/>
    <property type="evidence" value="ECO:0007669"/>
    <property type="project" value="UniProtKB-SubCell"/>
</dbReference>